<dbReference type="GO" id="GO:0000398">
    <property type="term" value="P:mRNA splicing, via spliceosome"/>
    <property type="evidence" value="ECO:0000318"/>
    <property type="project" value="GO_Central"/>
</dbReference>
<keyword evidence="5" id="KW-0547">Nucleotide-binding</keyword>
<evidence type="ECO:0000256" key="4">
    <source>
        <dbReference type="ARBA" id="ARBA00022728"/>
    </source>
</evidence>
<evidence type="ECO:0000256" key="8">
    <source>
        <dbReference type="ARBA" id="ARBA00023242"/>
    </source>
</evidence>
<dbReference type="Pfam" id="PF00009">
    <property type="entry name" value="GTP_EFTU"/>
    <property type="match status" value="1"/>
</dbReference>
<dbReference type="InterPro" id="IPR005517">
    <property type="entry name" value="Transl_elong_EFG/EF2_IV"/>
</dbReference>
<dbReference type="GO" id="GO:0003924">
    <property type="term" value="F:GTPase activity"/>
    <property type="evidence" value="ECO:0000318"/>
    <property type="project" value="GO_Central"/>
</dbReference>
<feature type="compositionally biased region" description="Basic and acidic residues" evidence="11">
    <location>
        <begin position="39"/>
        <end position="56"/>
    </location>
</feature>
<dbReference type="Gene3D" id="3.30.70.870">
    <property type="entry name" value="Elongation Factor G (Translational Gtpase), domain 3"/>
    <property type="match status" value="1"/>
</dbReference>
<dbReference type="InterPro" id="IPR005225">
    <property type="entry name" value="Small_GTP-bd"/>
</dbReference>
<dbReference type="EMBL" id="GL871141">
    <property type="protein sequence ID" value="EGC33460.1"/>
    <property type="molecule type" value="Genomic_DNA"/>
</dbReference>
<dbReference type="Gene3D" id="3.30.230.10">
    <property type="match status" value="1"/>
</dbReference>
<keyword evidence="14" id="KW-1185">Reference proteome</keyword>
<dbReference type="InterPro" id="IPR000640">
    <property type="entry name" value="EFG_V-like"/>
</dbReference>
<dbReference type="OrthoDB" id="364892at2759"/>
<evidence type="ECO:0000256" key="2">
    <source>
        <dbReference type="ARBA" id="ARBA00018774"/>
    </source>
</evidence>
<accession>F0ZRI6</accession>
<dbReference type="SMART" id="SM00838">
    <property type="entry name" value="EFG_C"/>
    <property type="match status" value="1"/>
</dbReference>
<evidence type="ECO:0000313" key="14">
    <source>
        <dbReference type="Proteomes" id="UP000001064"/>
    </source>
</evidence>
<dbReference type="GO" id="GO:0071007">
    <property type="term" value="C:U2-type catalytic step 2 spliceosome"/>
    <property type="evidence" value="ECO:0000318"/>
    <property type="project" value="GO_Central"/>
</dbReference>
<evidence type="ECO:0000256" key="3">
    <source>
        <dbReference type="ARBA" id="ARBA00022664"/>
    </source>
</evidence>
<protein>
    <recommendedName>
        <fullName evidence="2">116 kDa U5 small nuclear ribonucleoprotein component</fullName>
    </recommendedName>
    <alternativeName>
        <fullName evidence="9">U5 snRNP-specific protein, 116 kDa</fullName>
    </alternativeName>
</protein>
<dbReference type="PANTHER" id="PTHR42908:SF6">
    <property type="entry name" value="116 KDA U5 SMALL NUCLEAR RIBONUCLEOPROTEIN COMPONENT"/>
    <property type="match status" value="1"/>
</dbReference>
<evidence type="ECO:0000256" key="7">
    <source>
        <dbReference type="ARBA" id="ARBA00023187"/>
    </source>
</evidence>
<dbReference type="CDD" id="cd16264">
    <property type="entry name" value="snRNP_III"/>
    <property type="match status" value="1"/>
</dbReference>
<dbReference type="STRING" id="5786.F0ZRI6"/>
<dbReference type="InterPro" id="IPR027417">
    <property type="entry name" value="P-loop_NTPase"/>
</dbReference>
<dbReference type="AlphaFoldDB" id="F0ZRI6"/>
<dbReference type="KEGG" id="dpp:DICPUDRAFT_154511"/>
<dbReference type="Pfam" id="PF03764">
    <property type="entry name" value="EFG_IV"/>
    <property type="match status" value="1"/>
</dbReference>
<dbReference type="SUPFAM" id="SSF54980">
    <property type="entry name" value="EF-G C-terminal domain-like"/>
    <property type="match status" value="2"/>
</dbReference>
<dbReference type="FunFam" id="3.40.50.300:FF:000646">
    <property type="entry name" value="U5 small nuclear ribonucleoprotein component"/>
    <property type="match status" value="1"/>
</dbReference>
<dbReference type="InterPro" id="IPR009000">
    <property type="entry name" value="Transl_B-barrel_sf"/>
</dbReference>
<dbReference type="FunCoup" id="F0ZRI6">
    <property type="interactions" value="1200"/>
</dbReference>
<dbReference type="Gene3D" id="2.40.30.10">
    <property type="entry name" value="Translation factors"/>
    <property type="match status" value="1"/>
</dbReference>
<dbReference type="VEuPathDB" id="AmoebaDB:DICPUDRAFT_154511"/>
<feature type="region of interest" description="Disordered" evidence="11">
    <location>
        <begin position="30"/>
        <end position="62"/>
    </location>
</feature>
<dbReference type="InterPro" id="IPR031950">
    <property type="entry name" value="EFTUD2_N"/>
</dbReference>
<dbReference type="InterPro" id="IPR014721">
    <property type="entry name" value="Ribsml_uS5_D2-typ_fold_subgr"/>
</dbReference>
<proteinExistence type="predicted"/>
<gene>
    <name evidence="13" type="ORF">DICPUDRAFT_154511</name>
</gene>
<dbReference type="InterPro" id="IPR000795">
    <property type="entry name" value="T_Tr_GTP-bd_dom"/>
</dbReference>
<dbReference type="GO" id="GO:0005525">
    <property type="term" value="F:GTP binding"/>
    <property type="evidence" value="ECO:0007669"/>
    <property type="project" value="UniProtKB-KW"/>
</dbReference>
<dbReference type="PANTHER" id="PTHR42908">
    <property type="entry name" value="TRANSLATION ELONGATION FACTOR-RELATED"/>
    <property type="match status" value="1"/>
</dbReference>
<dbReference type="GO" id="GO:0046540">
    <property type="term" value="C:U4/U6 x U5 tri-snRNP complex"/>
    <property type="evidence" value="ECO:0000318"/>
    <property type="project" value="GO_Central"/>
</dbReference>
<dbReference type="Gene3D" id="3.90.1430.10">
    <property type="entry name" value="Yeast translation eEF2 (G' domain)"/>
    <property type="match status" value="1"/>
</dbReference>
<dbReference type="Gene3D" id="3.30.70.240">
    <property type="match status" value="1"/>
</dbReference>
<sequence>MADNLELWDEFGNYIGPDLDENEDQLYEIEQQAQQEQEEDHKETNGYNQDEPHIEETNDDDEERMNLDNNIRQVTTSSAIVLHEDKQYYPDANDVYKGVEVMVQDEDTQPLSKPIINPQKNKTVSIQEKDYPETTFSKQFLTDLSNYPQFIRNVALVGQLHHGKTSFMDMLYQQTHERKWLNTKPIRYTDTRIDEQERLISIKSTPMSLILPNSKDKSYLINILDTPGHPNFLDEVTASLAISDIGVVVIDALEGVMLQTERLIKHAVSEGLAICVIINKVDRLMLELKLPPIDAYFKLKHTIDEVNSILDICSHSSQRLRVSPEMGNVIFASSEMGWCFSLQSFAKLYSEIYGATGLNTLDFSKRLWGDIYFNPKERTFRKKPSMPDQVRTFVHFILNPLYKIISTVISDDRSNIEDTLAELGIKLTKETYNLDIRPLLRVVMGTFFGGKSNAFVDMLAALPSPLENAENKTTRIYTGPLNGEYGRAMKECDPNGPLMVYVTKLLNKPDGKGFDCLGRIMSGTIHQTQSVRILREKYSPDNDEDMESENVNGVYFGEARYKIQVEKAQAGMWVLLDGIDSSIIKTATITDAKDINSDEEENAAHIFTPLRHITKSVCKVAIEPINPSELPKMLDGLRKIDKSYPLSITKAEESGEHIILGTGELYLDCILYDLREVYTEIEIKVDDPVIVLNETVVETSSIKCYADTQNQKNRLTMIAEPLEKGLGDDIESGLVKLDWPKKKRSEYFQTKYDWDVLAANSIWAFGPDMNGPNILLNDTIPTEVNRSLLLSISDSVVRGFQWATKEGPLVDEPIRNVKFKLLDATIASEPIQRSSGHIVPAARSVTHSSFLVSTPRLMEPVYLVEVISPIDCLNAIENVLTRRRGHIIHDFPKPGTPLHITKALLPVLDSYGFETDLRVHTQGQAFCLSTFDHWQIVPGDPLDKSIKLRPLEPSPQPHLARELLIKTRKRKGLAEDVNFSKHFDETLLLSILENDKQ</sequence>
<dbReference type="NCBIfam" id="TIGR00231">
    <property type="entry name" value="small_GTP"/>
    <property type="match status" value="1"/>
</dbReference>
<keyword evidence="8" id="KW-0539">Nucleus</keyword>
<evidence type="ECO:0000256" key="10">
    <source>
        <dbReference type="ARBA" id="ARBA00045974"/>
    </source>
</evidence>
<evidence type="ECO:0000256" key="11">
    <source>
        <dbReference type="SAM" id="MobiDB-lite"/>
    </source>
</evidence>
<dbReference type="CDD" id="cd04090">
    <property type="entry name" value="EF2_II_snRNP"/>
    <property type="match status" value="1"/>
</dbReference>
<dbReference type="Pfam" id="PF00679">
    <property type="entry name" value="EFG_C"/>
    <property type="match status" value="1"/>
</dbReference>
<evidence type="ECO:0000256" key="5">
    <source>
        <dbReference type="ARBA" id="ARBA00022741"/>
    </source>
</evidence>
<dbReference type="InterPro" id="IPR035647">
    <property type="entry name" value="EFG_III/V"/>
</dbReference>
<evidence type="ECO:0000259" key="12">
    <source>
        <dbReference type="PROSITE" id="PS51722"/>
    </source>
</evidence>
<dbReference type="FunFam" id="3.30.230.10:FF:000009">
    <property type="entry name" value="116 kDa U5 small nuclear ribonucleoprotein component"/>
    <property type="match status" value="1"/>
</dbReference>
<evidence type="ECO:0000256" key="9">
    <source>
        <dbReference type="ARBA" id="ARBA00031432"/>
    </source>
</evidence>
<dbReference type="InterPro" id="IPR035655">
    <property type="entry name" value="U5-116kDa_C"/>
</dbReference>
<reference evidence="14" key="1">
    <citation type="journal article" date="2011" name="Genome Biol.">
        <title>Comparative genomics of the social amoebae Dictyostelium discoideum and Dictyostelium purpureum.</title>
        <authorList>
            <consortium name="US DOE Joint Genome Institute (JGI-PGF)"/>
            <person name="Sucgang R."/>
            <person name="Kuo A."/>
            <person name="Tian X."/>
            <person name="Salerno W."/>
            <person name="Parikh A."/>
            <person name="Feasley C.L."/>
            <person name="Dalin E."/>
            <person name="Tu H."/>
            <person name="Huang E."/>
            <person name="Barry K."/>
            <person name="Lindquist E."/>
            <person name="Shapiro H."/>
            <person name="Bruce D."/>
            <person name="Schmutz J."/>
            <person name="Salamov A."/>
            <person name="Fey P."/>
            <person name="Gaudet P."/>
            <person name="Anjard C."/>
            <person name="Babu M.M."/>
            <person name="Basu S."/>
            <person name="Bushmanova Y."/>
            <person name="van der Wel H."/>
            <person name="Katoh-Kurasawa M."/>
            <person name="Dinh C."/>
            <person name="Coutinho P.M."/>
            <person name="Saito T."/>
            <person name="Elias M."/>
            <person name="Schaap P."/>
            <person name="Kay R.R."/>
            <person name="Henrissat B."/>
            <person name="Eichinger L."/>
            <person name="Rivero F."/>
            <person name="Putnam N.H."/>
            <person name="West C.M."/>
            <person name="Loomis W.F."/>
            <person name="Chisholm R.L."/>
            <person name="Shaulsky G."/>
            <person name="Strassmann J.E."/>
            <person name="Queller D.C."/>
            <person name="Kuspa A."/>
            <person name="Grigoriev I.V."/>
        </authorList>
    </citation>
    <scope>NUCLEOTIDE SEQUENCE [LARGE SCALE GENOMIC DNA]</scope>
    <source>
        <strain evidence="14">QSDP1</strain>
    </source>
</reference>
<dbReference type="GO" id="GO:0005829">
    <property type="term" value="C:cytosol"/>
    <property type="evidence" value="ECO:0000318"/>
    <property type="project" value="GO_Central"/>
</dbReference>
<keyword evidence="7" id="KW-0508">mRNA splicing</keyword>
<keyword evidence="13" id="KW-0687">Ribonucleoprotein</keyword>
<dbReference type="CDD" id="cd04098">
    <property type="entry name" value="eEF2_C_snRNP"/>
    <property type="match status" value="1"/>
</dbReference>
<dbReference type="CDD" id="cd04167">
    <property type="entry name" value="Snu114p"/>
    <property type="match status" value="1"/>
</dbReference>
<dbReference type="Pfam" id="PF14492">
    <property type="entry name" value="EFG_III"/>
    <property type="match status" value="1"/>
</dbReference>
<dbReference type="SUPFAM" id="SSF54211">
    <property type="entry name" value="Ribosomal protein S5 domain 2-like"/>
    <property type="match status" value="1"/>
</dbReference>
<dbReference type="InParanoid" id="F0ZRI6"/>
<dbReference type="eggNOG" id="KOG0468">
    <property type="taxonomic scope" value="Eukaryota"/>
</dbReference>
<feature type="domain" description="Tr-type G" evidence="12">
    <location>
        <begin position="149"/>
        <end position="376"/>
    </location>
</feature>
<dbReference type="SMART" id="SM00889">
    <property type="entry name" value="EFG_IV"/>
    <property type="match status" value="1"/>
</dbReference>
<dbReference type="SUPFAM" id="SSF52540">
    <property type="entry name" value="P-loop containing nucleoside triphosphate hydrolases"/>
    <property type="match status" value="1"/>
</dbReference>
<dbReference type="InterPro" id="IPR020568">
    <property type="entry name" value="Ribosomal_Su5_D2-typ_SF"/>
</dbReference>
<dbReference type="GO" id="GO:0030623">
    <property type="term" value="F:U5 snRNA binding"/>
    <property type="evidence" value="ECO:0000318"/>
    <property type="project" value="GO_Central"/>
</dbReference>
<organism evidence="13 14">
    <name type="scientific">Dictyostelium purpureum</name>
    <name type="common">Slime mold</name>
    <dbReference type="NCBI Taxonomy" id="5786"/>
    <lineage>
        <taxon>Eukaryota</taxon>
        <taxon>Amoebozoa</taxon>
        <taxon>Evosea</taxon>
        <taxon>Eumycetozoa</taxon>
        <taxon>Dictyostelia</taxon>
        <taxon>Dictyosteliales</taxon>
        <taxon>Dictyosteliaceae</taxon>
        <taxon>Dictyostelium</taxon>
    </lineage>
</organism>
<dbReference type="OMA" id="YIFRPIR"/>
<dbReference type="Pfam" id="PF16004">
    <property type="entry name" value="EFTUD2"/>
    <property type="match status" value="1"/>
</dbReference>
<dbReference type="Gene3D" id="3.40.50.300">
    <property type="entry name" value="P-loop containing nucleotide triphosphate hydrolases"/>
    <property type="match status" value="1"/>
</dbReference>
<dbReference type="SUPFAM" id="SSF50447">
    <property type="entry name" value="Translation proteins"/>
    <property type="match status" value="1"/>
</dbReference>
<dbReference type="GeneID" id="10504376"/>
<dbReference type="RefSeq" id="XP_003290031.1">
    <property type="nucleotide sequence ID" value="XM_003289983.1"/>
</dbReference>
<evidence type="ECO:0000256" key="1">
    <source>
        <dbReference type="ARBA" id="ARBA00004123"/>
    </source>
</evidence>
<dbReference type="PROSITE" id="PS51722">
    <property type="entry name" value="G_TR_2"/>
    <property type="match status" value="1"/>
</dbReference>
<dbReference type="FunFam" id="3.90.1430.10:FF:000001">
    <property type="entry name" value="116 kDa U5 small nuclear ribonucleoprotein component"/>
    <property type="match status" value="1"/>
</dbReference>
<comment type="subcellular location">
    <subcellularLocation>
        <location evidence="1">Nucleus</location>
    </subcellularLocation>
</comment>
<keyword evidence="3" id="KW-0507">mRNA processing</keyword>
<dbReference type="InterPro" id="IPR044121">
    <property type="entry name" value="Snu114_GTP-bd"/>
</dbReference>
<dbReference type="CDD" id="cd01683">
    <property type="entry name" value="EF2_IV_snRNP"/>
    <property type="match status" value="1"/>
</dbReference>
<dbReference type="FunFam" id="3.30.70.240:FF:000004">
    <property type="entry name" value="116 kDa U5 small nuclear ribonucleoprotein"/>
    <property type="match status" value="1"/>
</dbReference>
<evidence type="ECO:0000313" key="13">
    <source>
        <dbReference type="EMBL" id="EGC33460.1"/>
    </source>
</evidence>
<keyword evidence="4" id="KW-0747">Spliceosome</keyword>
<evidence type="ECO:0000256" key="6">
    <source>
        <dbReference type="ARBA" id="ARBA00023134"/>
    </source>
</evidence>
<keyword evidence="6" id="KW-0342">GTP-binding</keyword>
<name>F0ZRI6_DICPU</name>
<dbReference type="FunFam" id="2.40.30.10:FF:000029">
    <property type="entry name" value="116 kDa U5 small nuclear ribonucleoprotein component"/>
    <property type="match status" value="1"/>
</dbReference>
<dbReference type="Proteomes" id="UP000001064">
    <property type="component" value="Unassembled WGS sequence"/>
</dbReference>
<dbReference type="InterPro" id="IPR041095">
    <property type="entry name" value="EFG_II"/>
</dbReference>
<dbReference type="FunFam" id="3.30.70.870:FF:000002">
    <property type="entry name" value="Translation elongation factor 2"/>
    <property type="match status" value="1"/>
</dbReference>
<comment type="function">
    <text evidence="10">Required for pre-mRNA splicing as component of the spliceosome, including pre-catalytic, catalytic and post-catalytic spliceosomal complexes. Component of the U5 snRNP and the U4/U6-U5 tri-snRNP complex, a building block of the spliceosome. As a component of the minor spliceosome, involved in the splicing of U12-type introns in pre-mRNAs.</text>
</comment>